<feature type="non-terminal residue" evidence="1">
    <location>
        <position position="1"/>
    </location>
</feature>
<reference evidence="1 2" key="1">
    <citation type="journal article" date="2018" name="PLoS ONE">
        <title>The draft genome of Kipferlia bialata reveals reductive genome evolution in fornicate parasites.</title>
        <authorList>
            <person name="Tanifuji G."/>
            <person name="Takabayashi S."/>
            <person name="Kume K."/>
            <person name="Takagi M."/>
            <person name="Nakayama T."/>
            <person name="Kamikawa R."/>
            <person name="Inagaki Y."/>
            <person name="Hashimoto T."/>
        </authorList>
    </citation>
    <scope>NUCLEOTIDE SEQUENCE [LARGE SCALE GENOMIC DNA]</scope>
    <source>
        <strain evidence="1">NY0173</strain>
    </source>
</reference>
<evidence type="ECO:0000313" key="2">
    <source>
        <dbReference type="Proteomes" id="UP000265618"/>
    </source>
</evidence>
<keyword evidence="2" id="KW-1185">Reference proteome</keyword>
<sequence>MTWDKGNAEGAYDEVLHHRAFGVAITAPGGERRQIRYPNPMEYF</sequence>
<comment type="caution">
    <text evidence="1">The sequence shown here is derived from an EMBL/GenBank/DDBJ whole genome shotgun (WGS) entry which is preliminary data.</text>
</comment>
<name>A0A9K3DER4_9EUKA</name>
<gene>
    <name evidence="1" type="ORF">KIPB_017115</name>
</gene>
<evidence type="ECO:0000313" key="1">
    <source>
        <dbReference type="EMBL" id="GIQ92995.1"/>
    </source>
</evidence>
<accession>A0A9K3DER4</accession>
<dbReference type="EMBL" id="BDIP01011116">
    <property type="protein sequence ID" value="GIQ92995.1"/>
    <property type="molecule type" value="Genomic_DNA"/>
</dbReference>
<organism evidence="1 2">
    <name type="scientific">Kipferlia bialata</name>
    <dbReference type="NCBI Taxonomy" id="797122"/>
    <lineage>
        <taxon>Eukaryota</taxon>
        <taxon>Metamonada</taxon>
        <taxon>Carpediemonas-like organisms</taxon>
        <taxon>Kipferlia</taxon>
    </lineage>
</organism>
<protein>
    <submittedName>
        <fullName evidence="1">Uncharacterized protein</fullName>
    </submittedName>
</protein>
<dbReference type="AlphaFoldDB" id="A0A9K3DER4"/>
<proteinExistence type="predicted"/>
<dbReference type="Proteomes" id="UP000265618">
    <property type="component" value="Unassembled WGS sequence"/>
</dbReference>